<evidence type="ECO:0000313" key="2">
    <source>
        <dbReference type="Proteomes" id="UP001162030"/>
    </source>
</evidence>
<accession>A0ABN8X6X0</accession>
<reference evidence="1 2" key="1">
    <citation type="submission" date="2023-03" db="EMBL/GenBank/DDBJ databases">
        <authorList>
            <person name="Pearce D."/>
        </authorList>
    </citation>
    <scope>NUCLEOTIDE SEQUENCE [LARGE SCALE GENOMIC DNA]</scope>
    <source>
        <strain evidence="1">Msz</strain>
    </source>
</reference>
<dbReference type="EMBL" id="OX458333">
    <property type="protein sequence ID" value="CAI8862797.1"/>
    <property type="molecule type" value="Genomic_DNA"/>
</dbReference>
<proteinExistence type="predicted"/>
<dbReference type="RefSeq" id="WP_026611410.1">
    <property type="nucleotide sequence ID" value="NZ_OX458333.1"/>
</dbReference>
<keyword evidence="2" id="KW-1185">Reference proteome</keyword>
<evidence type="ECO:0000313" key="1">
    <source>
        <dbReference type="EMBL" id="CAI8862797.1"/>
    </source>
</evidence>
<dbReference type="Proteomes" id="UP001162030">
    <property type="component" value="Chromosome"/>
</dbReference>
<protein>
    <submittedName>
        <fullName evidence="1">Uncharacterized protein</fullName>
    </submittedName>
</protein>
<organism evidence="1 2">
    <name type="scientific">Methylocaldum szegediense</name>
    <dbReference type="NCBI Taxonomy" id="73780"/>
    <lineage>
        <taxon>Bacteria</taxon>
        <taxon>Pseudomonadati</taxon>
        <taxon>Pseudomonadota</taxon>
        <taxon>Gammaproteobacteria</taxon>
        <taxon>Methylococcales</taxon>
        <taxon>Methylococcaceae</taxon>
        <taxon>Methylocaldum</taxon>
    </lineage>
</organism>
<sequence>MTKPNLDELEDFQIWKKANPDLDITGYVYHNLDASLAIGFSQLIWPELVTFRGGVFIADAFSPAVFDSWSSSLGGNLTEIERAINHVHLCDLAYSFKMLGAENLEYLATVISSCWRCRLKQAYPDHDFCVETSAEADGIDYTITFYHRTR</sequence>
<gene>
    <name evidence="1" type="ORF">MSZNOR_2726</name>
</gene>
<name>A0ABN8X6X0_9GAMM</name>